<dbReference type="Pfam" id="PF13439">
    <property type="entry name" value="Glyco_transf_4"/>
    <property type="match status" value="1"/>
</dbReference>
<dbReference type="SUPFAM" id="SSF53756">
    <property type="entry name" value="UDP-Glycosyltransferase/glycogen phosphorylase"/>
    <property type="match status" value="1"/>
</dbReference>
<keyword evidence="1" id="KW-0328">Glycosyltransferase</keyword>
<dbReference type="InParanoid" id="A0A1C4ZUV4"/>
<dbReference type="GO" id="GO:0016757">
    <property type="term" value="F:glycosyltransferase activity"/>
    <property type="evidence" value="ECO:0007669"/>
    <property type="project" value="UniProtKB-KW"/>
</dbReference>
<gene>
    <name evidence="5" type="ORF">GA0070618_5815</name>
</gene>
<dbReference type="Gene3D" id="3.40.50.2000">
    <property type="entry name" value="Glycogen Phosphorylase B"/>
    <property type="match status" value="2"/>
</dbReference>
<dbReference type="EMBL" id="LT607413">
    <property type="protein sequence ID" value="SCF36725.1"/>
    <property type="molecule type" value="Genomic_DNA"/>
</dbReference>
<organism evidence="5 6">
    <name type="scientific">Micromonospora echinospora</name>
    <name type="common">Micromonospora purpurea</name>
    <dbReference type="NCBI Taxonomy" id="1877"/>
    <lineage>
        <taxon>Bacteria</taxon>
        <taxon>Bacillati</taxon>
        <taxon>Actinomycetota</taxon>
        <taxon>Actinomycetes</taxon>
        <taxon>Micromonosporales</taxon>
        <taxon>Micromonosporaceae</taxon>
        <taxon>Micromonospora</taxon>
    </lineage>
</organism>
<dbReference type="CDD" id="cd03801">
    <property type="entry name" value="GT4_PimA-like"/>
    <property type="match status" value="1"/>
</dbReference>
<evidence type="ECO:0000313" key="6">
    <source>
        <dbReference type="Proteomes" id="UP000198253"/>
    </source>
</evidence>
<dbReference type="Pfam" id="PF00534">
    <property type="entry name" value="Glycos_transf_1"/>
    <property type="match status" value="1"/>
</dbReference>
<evidence type="ECO:0000313" key="5">
    <source>
        <dbReference type="EMBL" id="SCF36725.1"/>
    </source>
</evidence>
<evidence type="ECO:0000256" key="2">
    <source>
        <dbReference type="ARBA" id="ARBA00022679"/>
    </source>
</evidence>
<protein>
    <submittedName>
        <fullName evidence="5">Glycosyltransferase involved in cell wall bisynthesis</fullName>
    </submittedName>
</protein>
<feature type="domain" description="Glycosyltransferase subfamily 4-like N-terminal" evidence="4">
    <location>
        <begin position="27"/>
        <end position="171"/>
    </location>
</feature>
<dbReference type="RefSeq" id="WP_170107794.1">
    <property type="nucleotide sequence ID" value="NZ_LT607413.1"/>
</dbReference>
<evidence type="ECO:0000259" key="4">
    <source>
        <dbReference type="Pfam" id="PF13439"/>
    </source>
</evidence>
<keyword evidence="2 5" id="KW-0808">Transferase</keyword>
<name>A0A1C4ZUV4_MICEC</name>
<accession>A0A1C4ZUV4</accession>
<dbReference type="Proteomes" id="UP000198253">
    <property type="component" value="Chromosome I"/>
</dbReference>
<dbReference type="InterPro" id="IPR001296">
    <property type="entry name" value="Glyco_trans_1"/>
</dbReference>
<keyword evidence="6" id="KW-1185">Reference proteome</keyword>
<reference evidence="6" key="1">
    <citation type="submission" date="2016-06" db="EMBL/GenBank/DDBJ databases">
        <authorList>
            <person name="Varghese N."/>
            <person name="Submissions Spin"/>
        </authorList>
    </citation>
    <scope>NUCLEOTIDE SEQUENCE [LARGE SCALE GENOMIC DNA]</scope>
    <source>
        <strain evidence="6">DSM 43816</strain>
    </source>
</reference>
<dbReference type="PANTHER" id="PTHR12526">
    <property type="entry name" value="GLYCOSYLTRANSFERASE"/>
    <property type="match status" value="1"/>
</dbReference>
<proteinExistence type="predicted"/>
<evidence type="ECO:0000256" key="1">
    <source>
        <dbReference type="ARBA" id="ARBA00022676"/>
    </source>
</evidence>
<sequence length="393" mass="41320">MNGRRLRVAYVLAHPPGPSETFVPAEVRAVRATGATVEVFPVGPGGGRVADLRRAAGRLLRRPGGLPADLRVLGARSLPRGVLACAGAAGLAGPVARFRPDVLHAHFVNLPTAVALLLARRLDRPVTATAHAADFLREPNPAALRRRLSRLDHLFVVSAASVAQLAAGGVPMATVPHRIVRAAHDGRTVDPDRERPPPAPGPARLVTVARLVAKKGVPTAVDAVARLVAAGHDLRYDVYGDGPLRAEVRRQVRRYGLAGTVHLHGAVPHEVAMAALLDAEVAVLPCRAGPDGDLDGIPVFLMEAAGRGVPVVTTALSGIPELVGPDAGWRVPPDDPAAVADAVRDVLADPTEARRRSRVLQARLRAEFAPATQADRLVDTWTRLVDRRVGGAG</sequence>
<evidence type="ECO:0000259" key="3">
    <source>
        <dbReference type="Pfam" id="PF00534"/>
    </source>
</evidence>
<dbReference type="InterPro" id="IPR028098">
    <property type="entry name" value="Glyco_trans_4-like_N"/>
</dbReference>
<feature type="domain" description="Glycosyl transferase family 1" evidence="3">
    <location>
        <begin position="193"/>
        <end position="356"/>
    </location>
</feature>
<dbReference type="AlphaFoldDB" id="A0A1C4ZUV4"/>